<dbReference type="Proteomes" id="UP000254572">
    <property type="component" value="Unassembled WGS sequence"/>
</dbReference>
<proteinExistence type="inferred from homology"/>
<evidence type="ECO:0000256" key="1">
    <source>
        <dbReference type="ARBA" id="ARBA00007068"/>
    </source>
</evidence>
<keyword evidence="2" id="KW-0031">Aminopeptidase</keyword>
<reference evidence="2 3" key="1">
    <citation type="submission" date="2018-06" db="EMBL/GenBank/DDBJ databases">
        <authorList>
            <consortium name="Pathogen Informatics"/>
            <person name="Doyle S."/>
        </authorList>
    </citation>
    <scope>NUCLEOTIDE SEQUENCE [LARGE SCALE GENOMIC DNA]</scope>
    <source>
        <strain evidence="2 3">NCTC13294</strain>
    </source>
</reference>
<dbReference type="Gene3D" id="3.60.70.12">
    <property type="entry name" value="L-amino peptidase D-ALA esterase/amidase"/>
    <property type="match status" value="1"/>
</dbReference>
<dbReference type="PANTHER" id="PTHR36512">
    <property type="entry name" value="D-AMINOPEPTIDASE"/>
    <property type="match status" value="1"/>
</dbReference>
<evidence type="ECO:0000313" key="3">
    <source>
        <dbReference type="Proteomes" id="UP000254572"/>
    </source>
</evidence>
<dbReference type="SUPFAM" id="SSF56266">
    <property type="entry name" value="DmpA/ArgJ-like"/>
    <property type="match status" value="1"/>
</dbReference>
<dbReference type="AlphaFoldDB" id="A0A381DY51"/>
<dbReference type="EMBL" id="UFUW01000001">
    <property type="protein sequence ID" value="SUX18252.1"/>
    <property type="molecule type" value="Genomic_DNA"/>
</dbReference>
<sequence>MNAYHHVRLQLLLDYWRLHRALPPSILPSGAYDRLTDVPGVRVGHYTLADADCQSGVTAIIPADGNLFTDPLPCGVAVLNGFGKSTGLIQISELGTLETPLLLTNTLSVGTCYTALVRHAVAENPDIGRETSTVNPVVLECNDGYLNDIQRLTVSEAMAVEVLATAQSDFARGAVGAGRGMSCFGLKGGIGTASRRIGACMLGLLVLANFGRLPDIRLDGIPCGDVLQQALDAAPAPAECGSIIIVMVTDAPLDARQLTRLAKRAGAGLGRMGSHWGHGSGDIVLACSTDRSGKRLDPESALDDFFRAAADGTEYAVRDALLSAESVRGFRGHQRTALAALLDQLASA</sequence>
<protein>
    <submittedName>
        <fullName evidence="2">L-aminopeptidase/D-esterase</fullName>
    </submittedName>
</protein>
<keyword evidence="2" id="KW-0378">Hydrolase</keyword>
<dbReference type="InterPro" id="IPR016117">
    <property type="entry name" value="ArgJ-like_dom_sf"/>
</dbReference>
<gene>
    <name evidence="2" type="ORF">NCTC13294_00227</name>
</gene>
<keyword evidence="3" id="KW-1185">Reference proteome</keyword>
<dbReference type="GO" id="GO:0004177">
    <property type="term" value="F:aminopeptidase activity"/>
    <property type="evidence" value="ECO:0007669"/>
    <property type="project" value="UniProtKB-KW"/>
</dbReference>
<dbReference type="OrthoDB" id="9770388at2"/>
<dbReference type="PANTHER" id="PTHR36512:SF3">
    <property type="entry name" value="BLR5678 PROTEIN"/>
    <property type="match status" value="1"/>
</dbReference>
<dbReference type="CDD" id="cd02253">
    <property type="entry name" value="DmpA"/>
    <property type="match status" value="1"/>
</dbReference>
<organism evidence="2 3">
    <name type="scientific">Cardiobacterium valvarum</name>
    <dbReference type="NCBI Taxonomy" id="194702"/>
    <lineage>
        <taxon>Bacteria</taxon>
        <taxon>Pseudomonadati</taxon>
        <taxon>Pseudomonadota</taxon>
        <taxon>Gammaproteobacteria</taxon>
        <taxon>Cardiobacteriales</taxon>
        <taxon>Cardiobacteriaceae</taxon>
        <taxon>Cardiobacterium</taxon>
    </lineage>
</organism>
<comment type="similarity">
    <text evidence="1">Belongs to the peptidase S58 family.</text>
</comment>
<keyword evidence="2" id="KW-0645">Protease</keyword>
<name>A0A381DY51_9GAMM</name>
<dbReference type="Pfam" id="PF03576">
    <property type="entry name" value="Peptidase_S58"/>
    <property type="match status" value="1"/>
</dbReference>
<evidence type="ECO:0000313" key="2">
    <source>
        <dbReference type="EMBL" id="SUX18252.1"/>
    </source>
</evidence>
<accession>A0A381DY51</accession>
<dbReference type="InterPro" id="IPR005321">
    <property type="entry name" value="Peptidase_S58_DmpA"/>
</dbReference>
<dbReference type="RefSeq" id="WP_115610554.1">
    <property type="nucleotide sequence ID" value="NZ_JBHLZC010000001.1"/>
</dbReference>